<reference evidence="3 4" key="1">
    <citation type="submission" date="2016-10" db="EMBL/GenBank/DDBJ databases">
        <authorList>
            <person name="de Groot N.N."/>
        </authorList>
    </citation>
    <scope>NUCLEOTIDE SEQUENCE [LARGE SCALE GENOMIC DNA]</scope>
    <source>
        <strain evidence="3 4">DSM 16619</strain>
    </source>
</reference>
<dbReference type="EMBL" id="FMZC01000013">
    <property type="protein sequence ID" value="SDE19992.1"/>
    <property type="molecule type" value="Genomic_DNA"/>
</dbReference>
<feature type="signal peptide" evidence="2">
    <location>
        <begin position="1"/>
        <end position="26"/>
    </location>
</feature>
<keyword evidence="4" id="KW-1185">Reference proteome</keyword>
<evidence type="ECO:0000313" key="4">
    <source>
        <dbReference type="Proteomes" id="UP000198781"/>
    </source>
</evidence>
<proteinExistence type="predicted"/>
<evidence type="ECO:0000256" key="2">
    <source>
        <dbReference type="SAM" id="SignalP"/>
    </source>
</evidence>
<accession>A0A1G7AZ60</accession>
<dbReference type="RefSeq" id="WP_092745202.1">
    <property type="nucleotide sequence ID" value="NZ_FMZC01000013.1"/>
</dbReference>
<dbReference type="STRING" id="187868.SAMN05192589_113109"/>
<protein>
    <recommendedName>
        <fullName evidence="5">Cysteine rich repeat-containing protein</fullName>
    </recommendedName>
</protein>
<feature type="chain" id="PRO_5011494887" description="Cysteine rich repeat-containing protein" evidence="2">
    <location>
        <begin position="27"/>
        <end position="134"/>
    </location>
</feature>
<dbReference type="PROSITE" id="PS51318">
    <property type="entry name" value="TAT"/>
    <property type="match status" value="1"/>
</dbReference>
<gene>
    <name evidence="3" type="ORF">SAMN05192589_113109</name>
</gene>
<feature type="region of interest" description="Disordered" evidence="1">
    <location>
        <begin position="106"/>
        <end position="134"/>
    </location>
</feature>
<evidence type="ECO:0000313" key="3">
    <source>
        <dbReference type="EMBL" id="SDE19992.1"/>
    </source>
</evidence>
<dbReference type="AlphaFoldDB" id="A0A1G7AZ60"/>
<dbReference type="OrthoDB" id="8911869at2"/>
<sequence>MPLSFRRLSLFATTALLAAAAGAAHAAPDESARARYERDRQACLSGNTQQSQAVCLQEAGAALESSRAGQLTDAGAPTQQNNAVERCDVFKTPDDRAACLDRVKGQGAVSGSPAAGGVLRESTTTTITPAPASR</sequence>
<organism evidence="3 4">
    <name type="scientific">Paracidovorax valerianellae</name>
    <dbReference type="NCBI Taxonomy" id="187868"/>
    <lineage>
        <taxon>Bacteria</taxon>
        <taxon>Pseudomonadati</taxon>
        <taxon>Pseudomonadota</taxon>
        <taxon>Betaproteobacteria</taxon>
        <taxon>Burkholderiales</taxon>
        <taxon>Comamonadaceae</taxon>
        <taxon>Paracidovorax</taxon>
    </lineage>
</organism>
<dbReference type="Proteomes" id="UP000198781">
    <property type="component" value="Unassembled WGS sequence"/>
</dbReference>
<keyword evidence="2" id="KW-0732">Signal</keyword>
<evidence type="ECO:0008006" key="5">
    <source>
        <dbReference type="Google" id="ProtNLM"/>
    </source>
</evidence>
<evidence type="ECO:0000256" key="1">
    <source>
        <dbReference type="SAM" id="MobiDB-lite"/>
    </source>
</evidence>
<name>A0A1G7AZ60_9BURK</name>
<feature type="compositionally biased region" description="Low complexity" evidence="1">
    <location>
        <begin position="106"/>
        <end position="128"/>
    </location>
</feature>
<dbReference type="InterPro" id="IPR006311">
    <property type="entry name" value="TAT_signal"/>
</dbReference>